<feature type="region of interest" description="Disordered" evidence="1">
    <location>
        <begin position="11"/>
        <end position="36"/>
    </location>
</feature>
<sequence>MYIGDGQQLLNNTEDHPTHNVHAEKNSSYGNGTVSTPDSTPIELSTLGRNFDVGYRLDFVADLISSSLMMRLKSLMRIHNYPVWQRFFFLAFHPKYVKGSDSFCALLRQASGNEKRSVSDDQIEEKRKRSWYFFLHKCLYMFCCIPLRP</sequence>
<gene>
    <name evidence="2" type="ORF">OUZ56_004720</name>
</gene>
<evidence type="ECO:0000256" key="1">
    <source>
        <dbReference type="SAM" id="MobiDB-lite"/>
    </source>
</evidence>
<dbReference type="Proteomes" id="UP001234178">
    <property type="component" value="Unassembled WGS sequence"/>
</dbReference>
<accession>A0ABQ9YQN0</accession>
<comment type="caution">
    <text evidence="2">The sequence shown here is derived from an EMBL/GenBank/DDBJ whole genome shotgun (WGS) entry which is preliminary data.</text>
</comment>
<dbReference type="EMBL" id="JAOYFB010000001">
    <property type="protein sequence ID" value="KAK4002927.1"/>
    <property type="molecule type" value="Genomic_DNA"/>
</dbReference>
<protein>
    <submittedName>
        <fullName evidence="2">Uncharacterized protein</fullName>
    </submittedName>
</protein>
<organism evidence="2 3">
    <name type="scientific">Daphnia magna</name>
    <dbReference type="NCBI Taxonomy" id="35525"/>
    <lineage>
        <taxon>Eukaryota</taxon>
        <taxon>Metazoa</taxon>
        <taxon>Ecdysozoa</taxon>
        <taxon>Arthropoda</taxon>
        <taxon>Crustacea</taxon>
        <taxon>Branchiopoda</taxon>
        <taxon>Diplostraca</taxon>
        <taxon>Cladocera</taxon>
        <taxon>Anomopoda</taxon>
        <taxon>Daphniidae</taxon>
        <taxon>Daphnia</taxon>
    </lineage>
</organism>
<keyword evidence="3" id="KW-1185">Reference proteome</keyword>
<feature type="compositionally biased region" description="Basic and acidic residues" evidence="1">
    <location>
        <begin position="13"/>
        <end position="25"/>
    </location>
</feature>
<proteinExistence type="predicted"/>
<evidence type="ECO:0000313" key="3">
    <source>
        <dbReference type="Proteomes" id="UP001234178"/>
    </source>
</evidence>
<feature type="compositionally biased region" description="Polar residues" evidence="1">
    <location>
        <begin position="26"/>
        <end position="36"/>
    </location>
</feature>
<evidence type="ECO:0000313" key="2">
    <source>
        <dbReference type="EMBL" id="KAK4002927.1"/>
    </source>
</evidence>
<reference evidence="2 3" key="1">
    <citation type="journal article" date="2023" name="Nucleic Acids Res.">
        <title>The hologenome of Daphnia magna reveals possible DNA methylation and microbiome-mediated evolution of the host genome.</title>
        <authorList>
            <person name="Chaturvedi A."/>
            <person name="Li X."/>
            <person name="Dhandapani V."/>
            <person name="Marshall H."/>
            <person name="Kissane S."/>
            <person name="Cuenca-Cambronero M."/>
            <person name="Asole G."/>
            <person name="Calvet F."/>
            <person name="Ruiz-Romero M."/>
            <person name="Marangio P."/>
            <person name="Guigo R."/>
            <person name="Rago D."/>
            <person name="Mirbahai L."/>
            <person name="Eastwood N."/>
            <person name="Colbourne J.K."/>
            <person name="Zhou J."/>
            <person name="Mallon E."/>
            <person name="Orsini L."/>
        </authorList>
    </citation>
    <scope>NUCLEOTIDE SEQUENCE [LARGE SCALE GENOMIC DNA]</scope>
    <source>
        <strain evidence="2">LRV0_1</strain>
    </source>
</reference>
<name>A0ABQ9YQN0_9CRUS</name>